<dbReference type="PROSITE" id="PS50928">
    <property type="entry name" value="ABC_TM1"/>
    <property type="match status" value="1"/>
</dbReference>
<keyword evidence="3" id="KW-1003">Cell membrane</keyword>
<dbReference type="Pfam" id="PF00528">
    <property type="entry name" value="BPD_transp_1"/>
    <property type="match status" value="1"/>
</dbReference>
<dbReference type="RefSeq" id="WP_216241323.1">
    <property type="nucleotide sequence ID" value="NZ_JABACJ020000008.1"/>
</dbReference>
<evidence type="ECO:0000313" key="10">
    <source>
        <dbReference type="Proteomes" id="UP000723714"/>
    </source>
</evidence>
<keyword evidence="2 7" id="KW-0813">Transport</keyword>
<evidence type="ECO:0000256" key="4">
    <source>
        <dbReference type="ARBA" id="ARBA00022692"/>
    </source>
</evidence>
<keyword evidence="4 7" id="KW-0812">Transmembrane</keyword>
<dbReference type="PANTHER" id="PTHR30193:SF37">
    <property type="entry name" value="INNER MEMBRANE ABC TRANSPORTER PERMEASE PROTEIN YCJO"/>
    <property type="match status" value="1"/>
</dbReference>
<feature type="domain" description="ABC transmembrane type-1" evidence="8">
    <location>
        <begin position="65"/>
        <end position="272"/>
    </location>
</feature>
<gene>
    <name evidence="9" type="ORF">HGO97_010460</name>
</gene>
<protein>
    <submittedName>
        <fullName evidence="9">Sugar ABC transporter permease</fullName>
    </submittedName>
</protein>
<keyword evidence="10" id="KW-1185">Reference proteome</keyword>
<dbReference type="EMBL" id="JABACJ020000008">
    <property type="protein sequence ID" value="MBU3876234.1"/>
    <property type="molecule type" value="Genomic_DNA"/>
</dbReference>
<evidence type="ECO:0000256" key="7">
    <source>
        <dbReference type="RuleBase" id="RU363032"/>
    </source>
</evidence>
<organism evidence="9 10">
    <name type="scientific">Faecalicatena faecalis</name>
    <dbReference type="NCBI Taxonomy" id="2726362"/>
    <lineage>
        <taxon>Bacteria</taxon>
        <taxon>Bacillati</taxon>
        <taxon>Bacillota</taxon>
        <taxon>Clostridia</taxon>
        <taxon>Lachnospirales</taxon>
        <taxon>Lachnospiraceae</taxon>
        <taxon>Faecalicatena</taxon>
    </lineage>
</organism>
<comment type="subcellular location">
    <subcellularLocation>
        <location evidence="1 7">Cell membrane</location>
        <topology evidence="1 7">Multi-pass membrane protein</topology>
    </subcellularLocation>
</comment>
<feature type="transmembrane region" description="Helical" evidence="7">
    <location>
        <begin position="256"/>
        <end position="275"/>
    </location>
</feature>
<proteinExistence type="inferred from homology"/>
<evidence type="ECO:0000259" key="8">
    <source>
        <dbReference type="PROSITE" id="PS50928"/>
    </source>
</evidence>
<evidence type="ECO:0000256" key="2">
    <source>
        <dbReference type="ARBA" id="ARBA00022448"/>
    </source>
</evidence>
<accession>A0ABS6D3S4</accession>
<reference evidence="9 10" key="1">
    <citation type="submission" date="2021-06" db="EMBL/GenBank/DDBJ databases">
        <title>Faecalicatena sp. nov. isolated from porcine feces.</title>
        <authorList>
            <person name="Oh B.S."/>
            <person name="Lee J.H."/>
        </authorList>
    </citation>
    <scope>NUCLEOTIDE SEQUENCE [LARGE SCALE GENOMIC DNA]</scope>
    <source>
        <strain evidence="9 10">AGMB00832</strain>
    </source>
</reference>
<evidence type="ECO:0000313" key="9">
    <source>
        <dbReference type="EMBL" id="MBU3876234.1"/>
    </source>
</evidence>
<feature type="transmembrane region" description="Helical" evidence="7">
    <location>
        <begin position="69"/>
        <end position="89"/>
    </location>
</feature>
<comment type="caution">
    <text evidence="9">The sequence shown here is derived from an EMBL/GenBank/DDBJ whole genome shotgun (WGS) entry which is preliminary data.</text>
</comment>
<evidence type="ECO:0000256" key="5">
    <source>
        <dbReference type="ARBA" id="ARBA00022989"/>
    </source>
</evidence>
<dbReference type="PANTHER" id="PTHR30193">
    <property type="entry name" value="ABC TRANSPORTER PERMEASE PROTEIN"/>
    <property type="match status" value="1"/>
</dbReference>
<dbReference type="CDD" id="cd06261">
    <property type="entry name" value="TM_PBP2"/>
    <property type="match status" value="1"/>
</dbReference>
<sequence length="282" mass="31831">MRKKEEKIAYCFLLPSLFGTTVFIFLPFLDVVRRSFFQAVGGTFVGLGNYREVLHNAAFLQALSHTVKFFGICLPILLTVSFGMAVGILQLPGPGKWIESLFLLPMALPVASIVVFWKLLFHDNGGINQLLSWFGLKGSDWMNTGAAFGVLVGTYIWKNLGYDMILWLTGLAAISGEQYEAAKVSGANRFQIFVYITLPQMKTCAVMTGILSFINAFRVFREAYLIAGEYPHNSIYMLQHLFYNWFTKLDIQKMSAAAVMLAAGISILFLLLEWWNEKEERQ</sequence>
<evidence type="ECO:0000256" key="1">
    <source>
        <dbReference type="ARBA" id="ARBA00004651"/>
    </source>
</evidence>
<comment type="similarity">
    <text evidence="7">Belongs to the binding-protein-dependent transport system permease family.</text>
</comment>
<dbReference type="InterPro" id="IPR051393">
    <property type="entry name" value="ABC_transporter_permease"/>
</dbReference>
<dbReference type="Proteomes" id="UP000723714">
    <property type="component" value="Unassembled WGS sequence"/>
</dbReference>
<evidence type="ECO:0000256" key="3">
    <source>
        <dbReference type="ARBA" id="ARBA00022475"/>
    </source>
</evidence>
<evidence type="ECO:0000256" key="6">
    <source>
        <dbReference type="ARBA" id="ARBA00023136"/>
    </source>
</evidence>
<keyword evidence="5 7" id="KW-1133">Transmembrane helix</keyword>
<dbReference type="InterPro" id="IPR000515">
    <property type="entry name" value="MetI-like"/>
</dbReference>
<keyword evidence="6 7" id="KW-0472">Membrane</keyword>
<feature type="transmembrane region" description="Helical" evidence="7">
    <location>
        <begin position="101"/>
        <end position="121"/>
    </location>
</feature>
<feature type="transmembrane region" description="Helical" evidence="7">
    <location>
        <begin position="7"/>
        <end position="29"/>
    </location>
</feature>
<feature type="transmembrane region" description="Helical" evidence="7">
    <location>
        <begin position="141"/>
        <end position="157"/>
    </location>
</feature>
<name>A0ABS6D3S4_9FIRM</name>